<dbReference type="VEuPathDB" id="FungiDB:A1Q1_07448"/>
<feature type="domain" description="Bromo" evidence="3">
    <location>
        <begin position="178"/>
        <end position="282"/>
    </location>
</feature>
<feature type="region of interest" description="Disordered" evidence="2">
    <location>
        <begin position="833"/>
        <end position="968"/>
    </location>
</feature>
<gene>
    <name evidence="4" type="ORF">A1Q1_07448</name>
</gene>
<dbReference type="RefSeq" id="XP_014184249.1">
    <property type="nucleotide sequence ID" value="XM_014328774.1"/>
</dbReference>
<dbReference type="Pfam" id="PF00439">
    <property type="entry name" value="Bromodomain"/>
    <property type="match status" value="1"/>
</dbReference>
<dbReference type="CDD" id="cd04369">
    <property type="entry name" value="Bromodomain"/>
    <property type="match status" value="1"/>
</dbReference>
<dbReference type="GeneID" id="25990960"/>
<dbReference type="KEGG" id="tasa:A1Q1_07448"/>
<evidence type="ECO:0000313" key="5">
    <source>
        <dbReference type="Proteomes" id="UP000002748"/>
    </source>
</evidence>
<dbReference type="GO" id="GO:0006325">
    <property type="term" value="P:chromatin organization"/>
    <property type="evidence" value="ECO:0007669"/>
    <property type="project" value="UniProtKB-ARBA"/>
</dbReference>
<feature type="compositionally biased region" description="Low complexity" evidence="2">
    <location>
        <begin position="755"/>
        <end position="785"/>
    </location>
</feature>
<dbReference type="AlphaFoldDB" id="J8TZP2"/>
<feature type="region of interest" description="Disordered" evidence="2">
    <location>
        <begin position="1009"/>
        <end position="1030"/>
    </location>
</feature>
<feature type="compositionally biased region" description="Polar residues" evidence="2">
    <location>
        <begin position="291"/>
        <end position="305"/>
    </location>
</feature>
<dbReference type="SUPFAM" id="SSF47370">
    <property type="entry name" value="Bromodomain"/>
    <property type="match status" value="1"/>
</dbReference>
<dbReference type="SMART" id="SM00297">
    <property type="entry name" value="BROMO"/>
    <property type="match status" value="1"/>
</dbReference>
<evidence type="ECO:0000256" key="2">
    <source>
        <dbReference type="SAM" id="MobiDB-lite"/>
    </source>
</evidence>
<proteinExistence type="predicted"/>
<dbReference type="Gene3D" id="1.20.920.10">
    <property type="entry name" value="Bromodomain-like"/>
    <property type="match status" value="1"/>
</dbReference>
<dbReference type="HOGENOM" id="CLU_264205_0_0_1"/>
<name>J8TZP2_TRIAS</name>
<feature type="compositionally biased region" description="Low complexity" evidence="2">
    <location>
        <begin position="735"/>
        <end position="748"/>
    </location>
</feature>
<dbReference type="OrthoDB" id="21449at2759"/>
<evidence type="ECO:0000259" key="3">
    <source>
        <dbReference type="SMART" id="SM00297"/>
    </source>
</evidence>
<dbReference type="EMBL" id="ALBS01000005">
    <property type="protein sequence ID" value="EJT53210.1"/>
    <property type="molecule type" value="Genomic_DNA"/>
</dbReference>
<feature type="region of interest" description="Disordered" evidence="2">
    <location>
        <begin position="665"/>
        <end position="786"/>
    </location>
</feature>
<feature type="region of interest" description="Disordered" evidence="2">
    <location>
        <begin position="280"/>
        <end position="313"/>
    </location>
</feature>
<dbReference type="PANTHER" id="PTHR48125:SF10">
    <property type="entry name" value="OS12G0136300 PROTEIN"/>
    <property type="match status" value="1"/>
</dbReference>
<protein>
    <recommendedName>
        <fullName evidence="3">Bromo domain-containing protein</fullName>
    </recommendedName>
</protein>
<accession>J8TZP2</accession>
<feature type="compositionally biased region" description="Polar residues" evidence="2">
    <location>
        <begin position="44"/>
        <end position="59"/>
    </location>
</feature>
<feature type="compositionally biased region" description="Polar residues" evidence="2">
    <location>
        <begin position="916"/>
        <end position="925"/>
    </location>
</feature>
<feature type="compositionally biased region" description="Polar residues" evidence="2">
    <location>
        <begin position="25"/>
        <end position="35"/>
    </location>
</feature>
<organism evidence="4 5">
    <name type="scientific">Trichosporon asahii var. asahii (strain ATCC 90039 / CBS 2479 / JCM 2466 / KCTC 7840 / NBRC 103889/ NCYC 2677 / UAMH 7654)</name>
    <name type="common">Yeast</name>
    <dbReference type="NCBI Taxonomy" id="1186058"/>
    <lineage>
        <taxon>Eukaryota</taxon>
        <taxon>Fungi</taxon>
        <taxon>Dikarya</taxon>
        <taxon>Basidiomycota</taxon>
        <taxon>Agaricomycotina</taxon>
        <taxon>Tremellomycetes</taxon>
        <taxon>Trichosporonales</taxon>
        <taxon>Trichosporonaceae</taxon>
        <taxon>Trichosporon</taxon>
    </lineage>
</organism>
<feature type="region of interest" description="Disordered" evidence="2">
    <location>
        <begin position="1"/>
        <end position="116"/>
    </location>
</feature>
<reference evidence="4 5" key="1">
    <citation type="journal article" date="2012" name="Eukaryot. Cell">
        <title>Draft genome sequence of CBS 2479, the standard type strain of Trichosporon asahii.</title>
        <authorList>
            <person name="Yang R.Y."/>
            <person name="Li H.T."/>
            <person name="Zhu H."/>
            <person name="Zhou G.P."/>
            <person name="Wang M."/>
            <person name="Wang L."/>
        </authorList>
    </citation>
    <scope>NUCLEOTIDE SEQUENCE [LARGE SCALE GENOMIC DNA]</scope>
    <source>
        <strain evidence="5">ATCC 90039 / CBS 2479 / JCM 2466 / KCTC 7840 / NCYC 2677 / UAMH 7654</strain>
    </source>
</reference>
<evidence type="ECO:0000256" key="1">
    <source>
        <dbReference type="ARBA" id="ARBA00023117"/>
    </source>
</evidence>
<feature type="region of interest" description="Disordered" evidence="2">
    <location>
        <begin position="412"/>
        <end position="435"/>
    </location>
</feature>
<feature type="compositionally biased region" description="Basic and acidic residues" evidence="2">
    <location>
        <begin position="870"/>
        <end position="879"/>
    </location>
</feature>
<dbReference type="PANTHER" id="PTHR48125">
    <property type="entry name" value="LP07818P1"/>
    <property type="match status" value="1"/>
</dbReference>
<evidence type="ECO:0000313" key="4">
    <source>
        <dbReference type="EMBL" id="EJT53210.1"/>
    </source>
</evidence>
<dbReference type="InterPro" id="IPR001487">
    <property type="entry name" value="Bromodomain"/>
</dbReference>
<feature type="compositionally biased region" description="Low complexity" evidence="2">
    <location>
        <begin position="887"/>
        <end position="915"/>
    </location>
</feature>
<keyword evidence="1" id="KW-0103">Bromodomain</keyword>
<feature type="compositionally biased region" description="Low complexity" evidence="2">
    <location>
        <begin position="98"/>
        <end position="111"/>
    </location>
</feature>
<feature type="compositionally biased region" description="Pro residues" evidence="2">
    <location>
        <begin position="722"/>
        <end position="734"/>
    </location>
</feature>
<dbReference type="Proteomes" id="UP000002748">
    <property type="component" value="Unassembled WGS sequence"/>
</dbReference>
<dbReference type="InterPro" id="IPR036427">
    <property type="entry name" value="Bromodomain-like_sf"/>
</dbReference>
<comment type="caution">
    <text evidence="4">The sequence shown here is derived from an EMBL/GenBank/DDBJ whole genome shotgun (WGS) entry which is preliminary data.</text>
</comment>
<sequence>MPPIKLKLSLGGATPKVEAIESPAPSRTNSYSNEENGGPGPSSLKLTLSVPGSTTQSAPGSAAATPVSTPGSGQPRKRRPTKSRPSAIPPHLSTTPKTPALALSPSAASTPGSDFDVKLEHFDDDVDPLSLPLSPSASTPYYDNYGSLTREGSAETPTTRGKWKRVRRPFKELADKVLQEMRRKDEVSCGVCSRADNQYGFFLEPVETEHYPDYLDIIGGEDKMMDLGTMQQKVDDGEYNGMDELEKMYDAAVTFNLPGTAPYREANKVFKHGMKHIDRARPLVLSPSPSPERQTSELPESQRSTPHPGRTKKLQVQHYIPTEMLPFPPNTLQAAAVGWNLTGGRRVRAKRFVRGREKFNGRWRGYCSDGSRDVAEMDDPQEILDIWREKRGEEWKTVPDWRSLCESETRWWEWDGPGGPTGQPPLPGAPRLQRDPLPTKEIGTLDFGDYPVIEDEVAWLRRAPTGDLMPLEQQLRPDLPRPQLVKPGWPIQTFVNVHDNGPPAVEYLENLALGNVRGEAYVKSVQRFIDGALKGAEERSAACDVRAEEGEATGVDPEAALWDYASNEWHNGVLHSDVSRTAQRTMKALSEQTPEAVEKAQNAYARIALSKLTSPMNPLNIQPLLREPADFMYVGVGGKSGVKESLEWVGNEIARVIEERKPKVVKAEPKTEPNGDVIMAEPTFNKRPAEDEEGGDVKRVKVEGVPNGVPAPGPAPAAAAPAPTPPAANPPSAVPGPAAASGPAAAPTHVPPAAVPATSTPAPAPAAQATPTQTAPGASAPAAAPVDDEDGLRKLRLELVALTKFYPLACLRKMSKEDAARLLPANVRNLMTINPPQVQPPPSIHPSVQAQPQLRSPPPQSYKRSQLIKSRIDTRDTMPRRRRPNSRARAGPASTAPNSGSNSTASSPPSATSSTFPQNAAGSSSRVHDTRLPRVSAGPARPIPRNIALATGGAPVRPPPGLEDRPVRRSQTLTVPLSTHHSNSSSARGEQDGLEWSHLLPSVQRLDPTLDDAVPSTSTAPSIGVIGDRRGSAPEFGQRRGLPSAMTTLAPLAAMAQRRASVPTSSGGGVHILTPRDPLPLDVPIPVLVPRCVDYRYPDRPVEPTEEEQLVPRRPPMTRAVTVPTVQLTAPQTAPLQQPVDWVEGYHEGRRDIQRSHSLAELESGWTRGSGSSRQAVTYPVTNGDYDYGGTGSSGGADYGSRGGTGEYLGVQGGWGRGQRGLQRSMSEVLVRDEFDHIEEEREERREDRALFRMNEQGIWYMDRGGGS</sequence>